<feature type="domain" description="NADH-quinone oxidoreductase subunit D" evidence="16">
    <location>
        <begin position="316"/>
        <end position="586"/>
    </location>
</feature>
<dbReference type="PANTHER" id="PTHR11993:SF45">
    <property type="entry name" value="NADH-QUINONE OXIDOREDUCTASE SUBUNIT C_D"/>
    <property type="match status" value="1"/>
</dbReference>
<dbReference type="GO" id="GO:0048038">
    <property type="term" value="F:quinone binding"/>
    <property type="evidence" value="ECO:0007669"/>
    <property type="project" value="UniProtKB-KW"/>
</dbReference>
<evidence type="ECO:0000256" key="9">
    <source>
        <dbReference type="ARBA" id="ARBA00023027"/>
    </source>
</evidence>
<name>A0A0M6WAF1_9GAMM</name>
<keyword evidence="11 14" id="KW-0472">Membrane</keyword>
<reference evidence="18" key="1">
    <citation type="submission" date="2015-05" db="EMBL/GenBank/DDBJ databases">
        <authorList>
            <person name="Manzano-Marin A."/>
        </authorList>
    </citation>
    <scope>NUCLEOTIDE SEQUENCE [LARGE SCALE GENOMIC DNA]</scope>
    <source>
        <strain evidence="18">officinalis</strain>
    </source>
</reference>
<evidence type="ECO:0000256" key="3">
    <source>
        <dbReference type="ARBA" id="ARBA00010019"/>
    </source>
</evidence>
<dbReference type="GO" id="GO:0051287">
    <property type="term" value="F:NAD binding"/>
    <property type="evidence" value="ECO:0007669"/>
    <property type="project" value="InterPro"/>
</dbReference>
<dbReference type="PANTHER" id="PTHR11993">
    <property type="entry name" value="NADH-UBIQUINONE OXIDOREDUCTASE 49 KDA SUBUNIT"/>
    <property type="match status" value="1"/>
</dbReference>
<dbReference type="NCBIfam" id="TIGR01961">
    <property type="entry name" value="NuoC_fam"/>
    <property type="match status" value="1"/>
</dbReference>
<comment type="function">
    <text evidence="1 14">NDH-1 shuttles electrons from NADH, via FMN and iron-sulfur (Fe-S) centers, to quinones in the respiratory chain. The immediate electron acceptor for the enzyme in this species is believed to be ubiquinone. Couples the redox reaction to proton translocation (for every two electrons transferred, four hydrogen ions are translocated across the cytoplasmic membrane), and thus conserves the redox energy in a proton gradient.</text>
</comment>
<dbReference type="InterPro" id="IPR037232">
    <property type="entry name" value="NADH_quin_OxRdtase_su_C/D-like"/>
</dbReference>
<dbReference type="HAMAP" id="MF_01359">
    <property type="entry name" value="NDH1_NuoCD_1"/>
    <property type="match status" value="1"/>
</dbReference>
<dbReference type="NCBIfam" id="NF008728">
    <property type="entry name" value="PRK11742.1"/>
    <property type="match status" value="1"/>
</dbReference>
<evidence type="ECO:0000256" key="14">
    <source>
        <dbReference type="HAMAP-Rule" id="MF_01359"/>
    </source>
</evidence>
<evidence type="ECO:0000256" key="13">
    <source>
        <dbReference type="ARBA" id="ARBA00047712"/>
    </source>
</evidence>
<dbReference type="Pfam" id="PF00329">
    <property type="entry name" value="Complex1_30kDa"/>
    <property type="match status" value="1"/>
</dbReference>
<dbReference type="GO" id="GO:0050136">
    <property type="term" value="F:NADH dehydrogenase (quinone) (non-electrogenic) activity"/>
    <property type="evidence" value="ECO:0007669"/>
    <property type="project" value="UniProtKB-UniRule"/>
</dbReference>
<comment type="subunit">
    <text evidence="14">NDH-1 is composed of 13 different subunits. Subunits NuoB, CD, E, F, and G constitute the peripheral sector of the complex.</text>
</comment>
<evidence type="ECO:0000256" key="7">
    <source>
        <dbReference type="ARBA" id="ARBA00022719"/>
    </source>
</evidence>
<dbReference type="SUPFAM" id="SSF143243">
    <property type="entry name" value="Nqo5-like"/>
    <property type="match status" value="1"/>
</dbReference>
<dbReference type="Gene3D" id="3.30.460.80">
    <property type="entry name" value="NADH:ubiquinone oxidoreductase, 30kDa subunit"/>
    <property type="match status" value="1"/>
</dbReference>
<dbReference type="InterPro" id="IPR001268">
    <property type="entry name" value="NADH_UbQ_OxRdtase_30kDa_su"/>
</dbReference>
<dbReference type="GO" id="GO:0005886">
    <property type="term" value="C:plasma membrane"/>
    <property type="evidence" value="ECO:0007669"/>
    <property type="project" value="UniProtKB-SubCell"/>
</dbReference>
<dbReference type="PROSITE" id="PS00535">
    <property type="entry name" value="COMPLEX1_49K"/>
    <property type="match status" value="1"/>
</dbReference>
<keyword evidence="8 14" id="KW-1278">Translocase</keyword>
<dbReference type="InterPro" id="IPR010218">
    <property type="entry name" value="NADH_DH_suC"/>
</dbReference>
<dbReference type="STRING" id="1715285.SOFFGTOCOR_0483"/>
<dbReference type="EMBL" id="CVRF01000003">
    <property type="protein sequence ID" value="CRK85891.1"/>
    <property type="molecule type" value="Genomic_DNA"/>
</dbReference>
<evidence type="ECO:0000256" key="8">
    <source>
        <dbReference type="ARBA" id="ARBA00022967"/>
    </source>
</evidence>
<feature type="region of interest" description="NADH dehydrogenase I subunit C" evidence="14">
    <location>
        <begin position="1"/>
        <end position="177"/>
    </location>
</feature>
<accession>A0A0M6WAF1</accession>
<evidence type="ECO:0000256" key="2">
    <source>
        <dbReference type="ARBA" id="ARBA00004417"/>
    </source>
</evidence>
<keyword evidence="7 14" id="KW-0874">Quinone</keyword>
<comment type="similarity">
    <text evidence="14">In the N-terminal section; belongs to the complex I 30 kDa subunit family.</text>
</comment>
<evidence type="ECO:0000256" key="6">
    <source>
        <dbReference type="ARBA" id="ARBA00022519"/>
    </source>
</evidence>
<dbReference type="FunFam" id="1.10.645.10:FF:000001">
    <property type="entry name" value="NADH-quinone oxidoreductase subunit C/D"/>
    <property type="match status" value="1"/>
</dbReference>
<sequence length="586" mass="68395">MNSKFNFDDPVIHELKNKFGSDLFLIQKTLMDMLVIWILQKHLLLDVISFLRELQKPYVMLFDLHGVDERQRINRENLPKADFSVFYHLVSVDRNRDILLKIALDENNLNVQSISFLFPNANWYEREVWDMFGITFINHPNLRRLLMPPKWIGHPLRKDYPARATEFNQFDFSKYKHGLEMENLIFKPEEWGMLRGNDHEDFMFLNLGPNHPSSHGAFRIILQLDGEEIVNCVPDIGYHHRGAEKMAERQSWHSYIPYTDRIEYLGGCINEMPYILAVEKLVGIKVPERVKIIRIMLSELFRINSHLLYISTYIQDVGAITPVFLAFTDRQKIYNVVEAITGSRMHPAWFRIGGVAYDLPCGWDKLLRDLLDWLPKRLNFYVRSSLKNSILKRRSIGIASYTKDEALSWGVTGAGLRATGIDFDVRKWRPYSGYENFEFDIPIAFNGDCYDRVMIKVEEIYQSIRILEQCFKNMPEGPFKADHQFTTPPPKNLVLEHIETLIHHFLQVSWGPVIPANESFQMIEATKGINSYYLISDGNTMSYRTRIRTPSYPHLQQIPDVIKGSLVSDLIVYLGSIDFVMSDVDR</sequence>
<dbReference type="InterPro" id="IPR014029">
    <property type="entry name" value="NADH_UbQ_OxRdtase_49kDa_CS"/>
</dbReference>
<dbReference type="HAMAP" id="MF_01358">
    <property type="entry name" value="NDH1_NuoD"/>
    <property type="match status" value="1"/>
</dbReference>
<evidence type="ECO:0000259" key="15">
    <source>
        <dbReference type="Pfam" id="PF00329"/>
    </source>
</evidence>
<comment type="similarity">
    <text evidence="3 14">In the C-terminal section; belongs to the complex I 49 kDa subunit family.</text>
</comment>
<proteinExistence type="inferred from homology"/>
<dbReference type="GO" id="GO:0030964">
    <property type="term" value="C:NADH dehydrogenase complex"/>
    <property type="evidence" value="ECO:0007669"/>
    <property type="project" value="InterPro"/>
</dbReference>
<dbReference type="AlphaFoldDB" id="A0A0M6WAF1"/>
<dbReference type="NCBIfam" id="NF004739">
    <property type="entry name" value="PRK06075.1"/>
    <property type="match status" value="1"/>
</dbReference>
<dbReference type="PROSITE" id="PS00542">
    <property type="entry name" value="COMPLEX1_30K"/>
    <property type="match status" value="1"/>
</dbReference>
<keyword evidence="18" id="KW-1185">Reference proteome</keyword>
<keyword evidence="17" id="KW-0560">Oxidoreductase</keyword>
<keyword evidence="9 14" id="KW-0520">NAD</keyword>
<keyword evidence="5 14" id="KW-1003">Cell membrane</keyword>
<dbReference type="EC" id="7.1.1.-" evidence="14"/>
<dbReference type="InterPro" id="IPR022885">
    <property type="entry name" value="NDH1_su_D/H"/>
</dbReference>
<dbReference type="InterPro" id="IPR029014">
    <property type="entry name" value="NiFe-Hase_large"/>
</dbReference>
<dbReference type="InterPro" id="IPR023062">
    <property type="entry name" value="NADH_DH_suCD"/>
</dbReference>
<evidence type="ECO:0000256" key="10">
    <source>
        <dbReference type="ARBA" id="ARBA00023075"/>
    </source>
</evidence>
<keyword evidence="10 14" id="KW-0830">Ubiquinone</keyword>
<feature type="domain" description="NADH:ubiquinone oxidoreductase 30kDa subunit" evidence="15">
    <location>
        <begin position="40"/>
        <end position="165"/>
    </location>
</feature>
<keyword evidence="12 14" id="KW-0511">Multifunctional enzyme</keyword>
<evidence type="ECO:0000313" key="18">
    <source>
        <dbReference type="Proteomes" id="UP000242301"/>
    </source>
</evidence>
<evidence type="ECO:0000313" key="17">
    <source>
        <dbReference type="EMBL" id="CRK85891.1"/>
    </source>
</evidence>
<gene>
    <name evidence="14 17" type="primary">nuoC</name>
    <name evidence="14" type="synonym">nuoCD</name>
    <name evidence="14" type="synonym">nuoD</name>
    <name evidence="17" type="ORF">SOFFGTOCOR_0483</name>
</gene>
<dbReference type="Gene3D" id="1.10.645.10">
    <property type="entry name" value="Cytochrome-c3 Hydrogenase, chain B"/>
    <property type="match status" value="1"/>
</dbReference>
<dbReference type="NCBIfam" id="TIGR01962">
    <property type="entry name" value="NuoD"/>
    <property type="match status" value="1"/>
</dbReference>
<evidence type="ECO:0000259" key="16">
    <source>
        <dbReference type="Pfam" id="PF00346"/>
    </source>
</evidence>
<dbReference type="InterPro" id="IPR020396">
    <property type="entry name" value="NADH_UbQ_OxRdtase_CS"/>
</dbReference>
<keyword evidence="4 14" id="KW-0813">Transport</keyword>
<dbReference type="GO" id="GO:0008137">
    <property type="term" value="F:NADH dehydrogenase (ubiquinone) activity"/>
    <property type="evidence" value="ECO:0007669"/>
    <property type="project" value="InterPro"/>
</dbReference>
<evidence type="ECO:0000256" key="11">
    <source>
        <dbReference type="ARBA" id="ARBA00023136"/>
    </source>
</evidence>
<comment type="catalytic activity">
    <reaction evidence="13 14">
        <text>a quinone + NADH + 5 H(+)(in) = a quinol + NAD(+) + 4 H(+)(out)</text>
        <dbReference type="Rhea" id="RHEA:57888"/>
        <dbReference type="ChEBI" id="CHEBI:15378"/>
        <dbReference type="ChEBI" id="CHEBI:24646"/>
        <dbReference type="ChEBI" id="CHEBI:57540"/>
        <dbReference type="ChEBI" id="CHEBI:57945"/>
        <dbReference type="ChEBI" id="CHEBI:132124"/>
    </reaction>
</comment>
<organism evidence="17 18">
    <name type="scientific">Candidatus Providencia siddallii</name>
    <dbReference type="NCBI Taxonomy" id="1715285"/>
    <lineage>
        <taxon>Bacteria</taxon>
        <taxon>Pseudomonadati</taxon>
        <taxon>Pseudomonadota</taxon>
        <taxon>Gammaproteobacteria</taxon>
        <taxon>Enterobacterales</taxon>
        <taxon>Morganellaceae</taxon>
        <taxon>Providencia</taxon>
    </lineage>
</organism>
<comment type="subcellular location">
    <subcellularLocation>
        <location evidence="2">Cell inner membrane</location>
        <topology evidence="2">Peripheral membrane protein</topology>
    </subcellularLocation>
    <subcellularLocation>
        <location evidence="14">Cell membrane</location>
        <topology evidence="14">Peripheral membrane protein</topology>
        <orientation evidence="14">Cytoplasmic side</orientation>
    </subcellularLocation>
</comment>
<evidence type="ECO:0000256" key="5">
    <source>
        <dbReference type="ARBA" id="ARBA00022475"/>
    </source>
</evidence>
<dbReference type="SUPFAM" id="SSF56762">
    <property type="entry name" value="HydB/Nqo4-like"/>
    <property type="match status" value="1"/>
</dbReference>
<dbReference type="GO" id="GO:0022904">
    <property type="term" value="P:respiratory electron transport chain"/>
    <property type="evidence" value="ECO:0007669"/>
    <property type="project" value="UniProtKB-ARBA"/>
</dbReference>
<dbReference type="InterPro" id="IPR001135">
    <property type="entry name" value="NADH_Q_OxRdtase_suD"/>
</dbReference>
<evidence type="ECO:0000256" key="1">
    <source>
        <dbReference type="ARBA" id="ARBA00002378"/>
    </source>
</evidence>
<keyword evidence="6" id="KW-0997">Cell inner membrane</keyword>
<evidence type="ECO:0000256" key="12">
    <source>
        <dbReference type="ARBA" id="ARBA00023268"/>
    </source>
</evidence>
<dbReference type="Proteomes" id="UP000242301">
    <property type="component" value="Unassembled WGS sequence"/>
</dbReference>
<evidence type="ECO:0000256" key="4">
    <source>
        <dbReference type="ARBA" id="ARBA00022448"/>
    </source>
</evidence>
<feature type="region of interest" description="NADH dehydrogenase I subunit D" evidence="14">
    <location>
        <begin position="201"/>
        <end position="586"/>
    </location>
</feature>
<protein>
    <recommendedName>
        <fullName evidence="14">NADH-quinone oxidoreductase subunit C/D</fullName>
        <ecNumber evidence="14">7.1.1.-</ecNumber>
    </recommendedName>
    <alternativeName>
        <fullName evidence="14">NADH dehydrogenase I subunit C/D</fullName>
    </alternativeName>
    <alternativeName>
        <fullName evidence="14">NDH-1 subunit C/D</fullName>
    </alternativeName>
</protein>
<dbReference type="Pfam" id="PF00346">
    <property type="entry name" value="Complex1_49kDa"/>
    <property type="match status" value="1"/>
</dbReference>